<feature type="domain" description="HTH cro/C1-type" evidence="1">
    <location>
        <begin position="15"/>
        <end position="59"/>
    </location>
</feature>
<dbReference type="AlphaFoldDB" id="A0A6M3K810"/>
<dbReference type="Gene3D" id="1.10.260.40">
    <property type="entry name" value="lambda repressor-like DNA-binding domains"/>
    <property type="match status" value="1"/>
</dbReference>
<organism evidence="2">
    <name type="scientific">viral metagenome</name>
    <dbReference type="NCBI Taxonomy" id="1070528"/>
    <lineage>
        <taxon>unclassified sequences</taxon>
        <taxon>metagenomes</taxon>
        <taxon>organismal metagenomes</taxon>
    </lineage>
</organism>
<proteinExistence type="predicted"/>
<gene>
    <name evidence="2" type="ORF">MM415A01183_0001</name>
</gene>
<dbReference type="Pfam" id="PF01381">
    <property type="entry name" value="HTH_3"/>
    <property type="match status" value="1"/>
</dbReference>
<protein>
    <submittedName>
        <fullName evidence="2">Putative antitoxin</fullName>
    </submittedName>
</protein>
<evidence type="ECO:0000313" key="2">
    <source>
        <dbReference type="EMBL" id="QJA77915.1"/>
    </source>
</evidence>
<evidence type="ECO:0000259" key="1">
    <source>
        <dbReference type="PROSITE" id="PS50943"/>
    </source>
</evidence>
<dbReference type="InterPro" id="IPR010982">
    <property type="entry name" value="Lambda_DNA-bd_dom_sf"/>
</dbReference>
<dbReference type="EMBL" id="MT142310">
    <property type="protein sequence ID" value="QJA77915.1"/>
    <property type="molecule type" value="Genomic_DNA"/>
</dbReference>
<reference evidence="2" key="1">
    <citation type="submission" date="2020-03" db="EMBL/GenBank/DDBJ databases">
        <title>The deep terrestrial virosphere.</title>
        <authorList>
            <person name="Holmfeldt K."/>
            <person name="Nilsson E."/>
            <person name="Simone D."/>
            <person name="Lopez-Fernandez M."/>
            <person name="Wu X."/>
            <person name="de Brujin I."/>
            <person name="Lundin D."/>
            <person name="Andersson A."/>
            <person name="Bertilsson S."/>
            <person name="Dopson M."/>
        </authorList>
    </citation>
    <scope>NUCLEOTIDE SEQUENCE</scope>
    <source>
        <strain evidence="2">MM415A01183</strain>
    </source>
</reference>
<name>A0A6M3K810_9ZZZZ</name>
<dbReference type="InterPro" id="IPR001387">
    <property type="entry name" value="Cro/C1-type_HTH"/>
</dbReference>
<sequence length="64" mass="7448">MKLTEWQKIRKINNTELARLFGVHPSYITYLKRMQRTPSLALACKIQEITGGKVRVEDLYPGNQ</sequence>
<dbReference type="PROSITE" id="PS50943">
    <property type="entry name" value="HTH_CROC1"/>
    <property type="match status" value="1"/>
</dbReference>
<dbReference type="SUPFAM" id="SSF47413">
    <property type="entry name" value="lambda repressor-like DNA-binding domains"/>
    <property type="match status" value="1"/>
</dbReference>
<accession>A0A6M3K810</accession>
<dbReference type="GO" id="GO:0003677">
    <property type="term" value="F:DNA binding"/>
    <property type="evidence" value="ECO:0007669"/>
    <property type="project" value="InterPro"/>
</dbReference>
<dbReference type="CDD" id="cd00093">
    <property type="entry name" value="HTH_XRE"/>
    <property type="match status" value="1"/>
</dbReference>